<dbReference type="GO" id="GO:0005975">
    <property type="term" value="P:carbohydrate metabolic process"/>
    <property type="evidence" value="ECO:0007669"/>
    <property type="project" value="InterPro"/>
</dbReference>
<dbReference type="Gene3D" id="3.20.20.80">
    <property type="entry name" value="Glycosidases"/>
    <property type="match status" value="1"/>
</dbReference>
<reference evidence="4" key="1">
    <citation type="submission" date="2022-10" db="EMBL/GenBank/DDBJ databases">
        <title>Description of Fervidibacillus gen. nov. in the family Fervidibacillaceae fam. nov. with two species, Fervidibacillus albus sp. nov., and Fervidibacillus halotolerans sp. nov., isolated from tidal flat sediments.</title>
        <authorList>
            <person name="Kwon K.K."/>
            <person name="Yang S.-H."/>
        </authorList>
    </citation>
    <scope>NUCLEOTIDE SEQUENCE</scope>
    <source>
        <strain evidence="4">JCM 19140</strain>
    </source>
</reference>
<dbReference type="RefSeq" id="WP_263071808.1">
    <property type="nucleotide sequence ID" value="NZ_JAOUSF010000001.1"/>
</dbReference>
<evidence type="ECO:0000256" key="2">
    <source>
        <dbReference type="ARBA" id="ARBA00023295"/>
    </source>
</evidence>
<dbReference type="InterPro" id="IPR013529">
    <property type="entry name" value="Glyco_hydro_42_N"/>
</dbReference>
<dbReference type="AlphaFoldDB" id="A0AAE3LPS8"/>
<organism evidence="4 5">
    <name type="scientific">Perspicuibacillus lycopersici</name>
    <dbReference type="NCBI Taxonomy" id="1325689"/>
    <lineage>
        <taxon>Bacteria</taxon>
        <taxon>Bacillati</taxon>
        <taxon>Bacillota</taxon>
        <taxon>Bacilli</taxon>
        <taxon>Bacillales</taxon>
        <taxon>Bacillaceae</taxon>
        <taxon>Perspicuibacillus</taxon>
    </lineage>
</organism>
<keyword evidence="2 4" id="KW-0326">Glycosidase</keyword>
<evidence type="ECO:0000256" key="1">
    <source>
        <dbReference type="ARBA" id="ARBA00022801"/>
    </source>
</evidence>
<proteinExistence type="predicted"/>
<evidence type="ECO:0000313" key="4">
    <source>
        <dbReference type="EMBL" id="MCU9612624.1"/>
    </source>
</evidence>
<accession>A0AAE3LPS8</accession>
<evidence type="ECO:0000259" key="3">
    <source>
        <dbReference type="Pfam" id="PF02449"/>
    </source>
</evidence>
<protein>
    <submittedName>
        <fullName evidence="4">Beta-galactosidase</fullName>
        <ecNumber evidence="4">3.2.1.23</ecNumber>
    </submittedName>
</protein>
<keyword evidence="5" id="KW-1185">Reference proteome</keyword>
<dbReference type="Pfam" id="PF02449">
    <property type="entry name" value="Glyco_hydro_42"/>
    <property type="match status" value="1"/>
</dbReference>
<name>A0AAE3LPS8_9BACI</name>
<dbReference type="GO" id="GO:0009341">
    <property type="term" value="C:beta-galactosidase complex"/>
    <property type="evidence" value="ECO:0007669"/>
    <property type="project" value="InterPro"/>
</dbReference>
<gene>
    <name evidence="4" type="ORF">OEV98_03475</name>
</gene>
<feature type="domain" description="Glycoside hydrolase family 42 N-terminal" evidence="3">
    <location>
        <begin position="337"/>
        <end position="530"/>
    </location>
</feature>
<dbReference type="Proteomes" id="UP001209318">
    <property type="component" value="Unassembled WGS sequence"/>
</dbReference>
<dbReference type="InterPro" id="IPR017853">
    <property type="entry name" value="GH"/>
</dbReference>
<dbReference type="EC" id="3.2.1.23" evidence="4"/>
<dbReference type="SUPFAM" id="SSF51445">
    <property type="entry name" value="(Trans)glycosidases"/>
    <property type="match status" value="1"/>
</dbReference>
<dbReference type="GO" id="GO:0004565">
    <property type="term" value="F:beta-galactosidase activity"/>
    <property type="evidence" value="ECO:0007669"/>
    <property type="project" value="UniProtKB-EC"/>
</dbReference>
<evidence type="ECO:0000313" key="5">
    <source>
        <dbReference type="Proteomes" id="UP001209318"/>
    </source>
</evidence>
<dbReference type="EMBL" id="JAOUSF010000001">
    <property type="protein sequence ID" value="MCU9612624.1"/>
    <property type="molecule type" value="Genomic_DNA"/>
</dbReference>
<keyword evidence="1 4" id="KW-0378">Hydrolase</keyword>
<sequence>MKIKSNAFYPDAQTEKIIVSENAFQILTSSTGGAVKLDGALLSSNLWMESNYVCADIYHESDNVLVIVFRFTEHSNKQIKVHYGILPFVKTRLCFPLKALDGEKLFLNRYPGVMQSVLRGDSRINRAEIKDFAIETISSLNGRQIEVDNVQFLKEEPDFLCERLPYIDELGQLIHKEWANKTKTVEEMIHYLKNQWAQSQRPIQSNDDFGRFGGWKHLTFTSTGYFRTEYDGENWWFVDPDGYALFSIGIDCVHPDDSMKVTGMEHLITWLPEQTGRFQQAFSRENFCYSIANLIRAFGDLWWEKWADIMIARFKEWGVNTIGNWSSDDFISYSKLPYVIPLASFPTTEKTIYRDFPDVFSTEYDENAKEFATQLLPFKDDRYLIGYFMRNEPHWAFVDGLDLTETMLLHSQSFVSKDAFIDRMKEKYTTIDQLNKSWNTQFSRFSDLLYPEKIELTGFTKQKDDFQEFNKILIRKYVEIPTRYCREVDPNHLNLGMRYAWISNEALLEGCELFDVFSINSYQRKPDENQIEKISQKLKIPVMIGEFHFGAADVGMLAYGIRAVANQSDRGAAYRYYVEQAATIKGLIGVHYFQQNDQPVLGRFDGENYQIGVHDVCLRPYDEFVEGMKTAHNNLYFIRIGKRQATDYSPKEIPKTGF</sequence>
<comment type="caution">
    <text evidence="4">The sequence shown here is derived from an EMBL/GenBank/DDBJ whole genome shotgun (WGS) entry which is preliminary data.</text>
</comment>